<organism evidence="1 2">
    <name type="scientific">Sandaracinus amylolyticus</name>
    <dbReference type="NCBI Taxonomy" id="927083"/>
    <lineage>
        <taxon>Bacteria</taxon>
        <taxon>Pseudomonadati</taxon>
        <taxon>Myxococcota</taxon>
        <taxon>Polyangia</taxon>
        <taxon>Polyangiales</taxon>
        <taxon>Sandaracinaceae</taxon>
        <taxon>Sandaracinus</taxon>
    </lineage>
</organism>
<dbReference type="AlphaFoldDB" id="A0A0F6YL48"/>
<dbReference type="KEGG" id="samy:DB32_005044"/>
<dbReference type="EMBL" id="CP011125">
    <property type="protein sequence ID" value="AKF07895.1"/>
    <property type="molecule type" value="Genomic_DNA"/>
</dbReference>
<keyword evidence="2" id="KW-1185">Reference proteome</keyword>
<evidence type="ECO:0000313" key="1">
    <source>
        <dbReference type="EMBL" id="AKF07895.1"/>
    </source>
</evidence>
<reference evidence="1 2" key="1">
    <citation type="submission" date="2015-03" db="EMBL/GenBank/DDBJ databases">
        <title>Genome assembly of Sandaracinus amylolyticus DSM 53668.</title>
        <authorList>
            <person name="Sharma G."/>
            <person name="Subramanian S."/>
        </authorList>
    </citation>
    <scope>NUCLEOTIDE SEQUENCE [LARGE SCALE GENOMIC DNA]</scope>
    <source>
        <strain evidence="1 2">DSM 53668</strain>
    </source>
</reference>
<accession>A0A0F6YL48</accession>
<protein>
    <submittedName>
        <fullName evidence="1">Uncharacterized protein</fullName>
    </submittedName>
</protein>
<sequence>MSGVLHFARSVLTFRARTSGNPRETALTLRSLAGYGRPSYAGRTP</sequence>
<name>A0A0F6YL48_9BACT</name>
<dbReference type="Proteomes" id="UP000034883">
    <property type="component" value="Chromosome"/>
</dbReference>
<proteinExistence type="predicted"/>
<evidence type="ECO:0000313" key="2">
    <source>
        <dbReference type="Proteomes" id="UP000034883"/>
    </source>
</evidence>
<gene>
    <name evidence="1" type="ORF">DB32_005044</name>
</gene>